<feature type="domain" description="HAT C-terminal dimerisation" evidence="1">
    <location>
        <begin position="61"/>
        <end position="123"/>
    </location>
</feature>
<evidence type="ECO:0000313" key="3">
    <source>
        <dbReference type="Proteomes" id="UP000663828"/>
    </source>
</evidence>
<dbReference type="PANTHER" id="PTHR47611:SF1">
    <property type="entry name" value="CCHC-TYPE DOMAIN-CONTAINING PROTEIN"/>
    <property type="match status" value="1"/>
</dbReference>
<evidence type="ECO:0000259" key="1">
    <source>
        <dbReference type="Pfam" id="PF05699"/>
    </source>
</evidence>
<dbReference type="SUPFAM" id="SSF53098">
    <property type="entry name" value="Ribonuclease H-like"/>
    <property type="match status" value="1"/>
</dbReference>
<accession>A0A816HYV0</accession>
<sequence>GLTSAASQSTSSKSSIMLKKFLTKCGVNSTADAGGQCRALTIQQELARMVSLSKEDGGFSTFWQKHETTMPMLAVQAKKLLAISATSVPSESAFSASNYVLRKNRLSLTSKNLKCCMFLKDKLDF</sequence>
<name>A0A816HYV0_ADIRI</name>
<evidence type="ECO:0000313" key="2">
    <source>
        <dbReference type="EMBL" id="CAF1691835.1"/>
    </source>
</evidence>
<protein>
    <recommendedName>
        <fullName evidence="1">HAT C-terminal dimerisation domain-containing protein</fullName>
    </recommendedName>
</protein>
<feature type="non-terminal residue" evidence="2">
    <location>
        <position position="1"/>
    </location>
</feature>
<dbReference type="PANTHER" id="PTHR47611">
    <property type="entry name" value="HAT DIMERISATION DOMAIN, C-TERMINAL"/>
    <property type="match status" value="1"/>
</dbReference>
<proteinExistence type="predicted"/>
<keyword evidence="3" id="KW-1185">Reference proteome</keyword>
<dbReference type="AlphaFoldDB" id="A0A816HYV0"/>
<comment type="caution">
    <text evidence="2">The sequence shown here is derived from an EMBL/GenBank/DDBJ whole genome shotgun (WGS) entry which is preliminary data.</text>
</comment>
<reference evidence="2" key="1">
    <citation type="submission" date="2021-02" db="EMBL/GenBank/DDBJ databases">
        <authorList>
            <person name="Nowell W R."/>
        </authorList>
    </citation>
    <scope>NUCLEOTIDE SEQUENCE</scope>
</reference>
<dbReference type="InterPro" id="IPR012337">
    <property type="entry name" value="RNaseH-like_sf"/>
</dbReference>
<dbReference type="Pfam" id="PF05699">
    <property type="entry name" value="Dimer_Tnp_hAT"/>
    <property type="match status" value="1"/>
</dbReference>
<dbReference type="InterPro" id="IPR008906">
    <property type="entry name" value="HATC_C_dom"/>
</dbReference>
<dbReference type="EMBL" id="CAJNOR010022164">
    <property type="protein sequence ID" value="CAF1691835.1"/>
    <property type="molecule type" value="Genomic_DNA"/>
</dbReference>
<dbReference type="Proteomes" id="UP000663828">
    <property type="component" value="Unassembled WGS sequence"/>
</dbReference>
<organism evidence="2 3">
    <name type="scientific">Adineta ricciae</name>
    <name type="common">Rotifer</name>
    <dbReference type="NCBI Taxonomy" id="249248"/>
    <lineage>
        <taxon>Eukaryota</taxon>
        <taxon>Metazoa</taxon>
        <taxon>Spiralia</taxon>
        <taxon>Gnathifera</taxon>
        <taxon>Rotifera</taxon>
        <taxon>Eurotatoria</taxon>
        <taxon>Bdelloidea</taxon>
        <taxon>Adinetida</taxon>
        <taxon>Adinetidae</taxon>
        <taxon>Adineta</taxon>
    </lineage>
</organism>
<gene>
    <name evidence="2" type="ORF">XAT740_LOCUS64376</name>
</gene>
<dbReference type="GO" id="GO:0046983">
    <property type="term" value="F:protein dimerization activity"/>
    <property type="evidence" value="ECO:0007669"/>
    <property type="project" value="InterPro"/>
</dbReference>